<accession>A0A8B8H9R5</accession>
<organism evidence="1">
    <name type="scientific">Apis mellifera</name>
    <name type="common">Honeybee</name>
    <dbReference type="NCBI Taxonomy" id="7460"/>
    <lineage>
        <taxon>Eukaryota</taxon>
        <taxon>Metazoa</taxon>
        <taxon>Ecdysozoa</taxon>
        <taxon>Arthropoda</taxon>
        <taxon>Hexapoda</taxon>
        <taxon>Insecta</taxon>
        <taxon>Pterygota</taxon>
        <taxon>Neoptera</taxon>
        <taxon>Endopterygota</taxon>
        <taxon>Hymenoptera</taxon>
        <taxon>Apocrita</taxon>
        <taxon>Aculeata</taxon>
        <taxon>Apoidea</taxon>
        <taxon>Anthophila</taxon>
        <taxon>Apidae</taxon>
        <taxon>Apis</taxon>
    </lineage>
</organism>
<dbReference type="AlphaFoldDB" id="A0A7M7LN37"/>
<dbReference type="GeneID" id="100577014"/>
<reference evidence="3 4" key="2">
    <citation type="submission" date="2025-04" db="UniProtKB">
        <authorList>
            <consortium name="RefSeq"/>
        </authorList>
    </citation>
    <scope>IDENTIFICATION</scope>
    <source>
        <strain evidence="3 4">DH4</strain>
        <tissue evidence="3 4">Whole body</tissue>
    </source>
</reference>
<keyword evidence="2" id="KW-1185">Reference proteome</keyword>
<evidence type="ECO:0000313" key="4">
    <source>
        <dbReference type="RefSeq" id="XP_026299634.1"/>
    </source>
</evidence>
<dbReference type="RefSeq" id="XP_026299634.1">
    <property type="nucleotide sequence ID" value="XM_026443849.1"/>
</dbReference>
<dbReference type="RefSeq" id="XP_003250465.3">
    <property type="nucleotide sequence ID" value="XM_003250417.4"/>
</dbReference>
<proteinExistence type="predicted"/>
<dbReference type="OrthoDB" id="6617263at2759"/>
<dbReference type="EnsemblMetazoa" id="XM_026443849">
    <property type="protein sequence ID" value="XP_026299634"/>
    <property type="gene ID" value="LOC100577014"/>
</dbReference>
<accession>A0A8B6XUW6</accession>
<accession>A0A7M7LN37</accession>
<evidence type="ECO:0000313" key="2">
    <source>
        <dbReference type="Proteomes" id="UP000005203"/>
    </source>
</evidence>
<gene>
    <name evidence="3 4" type="primary">LOC100577014</name>
</gene>
<accession>A0A7M7MQV3</accession>
<protein>
    <submittedName>
        <fullName evidence="3 4">Uncharacterized protein LOC100577014</fullName>
    </submittedName>
</protein>
<reference evidence="1" key="1">
    <citation type="submission" date="2021-01" db="UniProtKB">
        <authorList>
            <consortium name="EnsemblMetazoa"/>
        </authorList>
    </citation>
    <scope>IDENTIFICATION</scope>
    <source>
        <strain evidence="1">DH4</strain>
    </source>
</reference>
<name>A0A7M7LN37_APIME</name>
<evidence type="ECO:0000313" key="1">
    <source>
        <dbReference type="EnsemblMetazoa" id="XP_003250465"/>
    </source>
</evidence>
<dbReference type="Proteomes" id="UP000005203">
    <property type="component" value="Linkage group LG11"/>
</dbReference>
<sequence>MAVQTSHLEAIQALPGDTPGEKYKWISDLIKERLSESNSLEEVIESEKIPRPLVPFVQIHAAMMLNKKNPNDQSTYAAIAEALKSRDEIIVNKALQANNFFNGTNEYITNVQYFFNYLFPYVSLNTRTRIINVLASRLASKNPALAEEFFKAVASFYGLKQALPLLPACSESFMYNVIVEKRIVLTRKLIKQIFRKNPDFIVRYFKLTEQSNDPCERRLHPINIYKLSDFLPKLIKKRLDSFVELYEMFEPRVTLSNLCAEAFLKNGKEHLQQKPKLYIKILPLKRISNNCMEIIFPKLFPTNVDNFDTDTMLDYLEYYRQDKKLDFFLKSYKQVYGKNILDDSSKVTATLLKMLPVKERVKQARIKLQRDDSTEDRMDYTICWKCYLPINESIPQLKEQINTTSEMEYRSALACNMIYSCKVNNDDQALLETMMYIKIRHKNEQGLFLMNVFETLLELYDLPQMGENFWSILMDIIMRAHVKGDLNIRNTTGVRIVEAAIHYKILQSQPIYQMIEIFMELKMMSYMDNWNILEKYSEYERTCLEICITIASQKYDSDQQPWKWNKAEMVYNLCSSIYHFNDTHVNKTYRVERMSIKNYPWLMEKVKEIFSANDEKRDQYVIDNLKRILSRHEQDLYESLAVEEIANVSKGEALKILKRNPEKILARWREYLDGCRISYTEHTMRFLKASRWYNEIPIKFVEQSLDDLAKKKKVCKILVNLVDGDTFSRIVEPFIPTHKSIDVENEEARTNYKLVKHIIHCMILANPPVPLTLLTKLFEGDYLSVALAALINVCRRTNAMDTISFARTLASQRVSVRKHGIRLMRMLAPRDQLINFLQAQWEIEENHSVREVLFTESMELFSDDPESVTWSHLASLISMLTPKDEHLFSNKLFSLIKLTPNEYVADFMKLALYTIDKFAGAGEIGKGKIAHYVKSFLSSIDAGICNLLSEEFFEQLARRFFFHQDSEISSCAIKYVVGNMLRLPADKFDALMKITCNVLKEIVKSGWDVPHPENSCYYPVNEIVCRFIDDVVHHSYSFQPSAIKYQLIDGILSTFLTVLTPETDTKSYLMLVFAREQISSKTPKEFGMNLGQRIVELIEMFSILFIFYMTDILCNMLSEVNLFQEYNNNYDTIDIKLEVMEGLIEIGSMEAGIVAAKLSGTIALDECSERYNELMIKLSKYNDPVIKGIVCSIINRKKF</sequence>
<dbReference type="EnsemblMetazoa" id="XM_003250417">
    <property type="protein sequence ID" value="XP_003250465"/>
    <property type="gene ID" value="LOC100577014"/>
</dbReference>
<evidence type="ECO:0000313" key="3">
    <source>
        <dbReference type="RefSeq" id="XP_003250465.3"/>
    </source>
</evidence>
<dbReference type="KEGG" id="ame:100577014"/>